<dbReference type="PANTHER" id="PTHR44757">
    <property type="entry name" value="DIGUANYLATE CYCLASE DGCP"/>
    <property type="match status" value="1"/>
</dbReference>
<evidence type="ECO:0000313" key="7">
    <source>
        <dbReference type="Proteomes" id="UP000599024"/>
    </source>
</evidence>
<dbReference type="AlphaFoldDB" id="A0A8J6NBG7"/>
<dbReference type="EMBL" id="JACNLK010000059">
    <property type="protein sequence ID" value="MBC8208905.1"/>
    <property type="molecule type" value="Genomic_DNA"/>
</dbReference>
<dbReference type="Gene3D" id="3.30.70.270">
    <property type="match status" value="1"/>
</dbReference>
<dbReference type="SMART" id="SM00448">
    <property type="entry name" value="REC"/>
    <property type="match status" value="1"/>
</dbReference>
<dbReference type="InterPro" id="IPR035965">
    <property type="entry name" value="PAS-like_dom_sf"/>
</dbReference>
<dbReference type="NCBIfam" id="TIGR00254">
    <property type="entry name" value="GGDEF"/>
    <property type="match status" value="1"/>
</dbReference>
<dbReference type="PROSITE" id="PS50887">
    <property type="entry name" value="GGDEF"/>
    <property type="match status" value="1"/>
</dbReference>
<feature type="modified residue" description="4-aspartylphosphate" evidence="1">
    <location>
        <position position="61"/>
    </location>
</feature>
<dbReference type="CDD" id="cd01948">
    <property type="entry name" value="EAL"/>
    <property type="match status" value="1"/>
</dbReference>
<dbReference type="InterPro" id="IPR011006">
    <property type="entry name" value="CheY-like_superfamily"/>
</dbReference>
<dbReference type="FunFam" id="3.20.20.450:FF:000001">
    <property type="entry name" value="Cyclic di-GMP phosphodiesterase yahA"/>
    <property type="match status" value="1"/>
</dbReference>
<dbReference type="SMART" id="SM00052">
    <property type="entry name" value="EAL"/>
    <property type="match status" value="1"/>
</dbReference>
<dbReference type="GO" id="GO:0000160">
    <property type="term" value="P:phosphorelay signal transduction system"/>
    <property type="evidence" value="ECO:0007669"/>
    <property type="project" value="InterPro"/>
</dbReference>
<dbReference type="Pfam" id="PF00563">
    <property type="entry name" value="EAL"/>
    <property type="match status" value="1"/>
</dbReference>
<dbReference type="InterPro" id="IPR000700">
    <property type="entry name" value="PAS-assoc_C"/>
</dbReference>
<feature type="domain" description="PAC" evidence="3">
    <location>
        <begin position="215"/>
        <end position="267"/>
    </location>
</feature>
<evidence type="ECO:0000313" key="6">
    <source>
        <dbReference type="EMBL" id="MBC8208905.1"/>
    </source>
</evidence>
<dbReference type="PROSITE" id="PS50883">
    <property type="entry name" value="EAL"/>
    <property type="match status" value="1"/>
</dbReference>
<dbReference type="SUPFAM" id="SSF52172">
    <property type="entry name" value="CheY-like"/>
    <property type="match status" value="1"/>
</dbReference>
<dbReference type="InterPro" id="IPR000014">
    <property type="entry name" value="PAS"/>
</dbReference>
<feature type="domain" description="EAL" evidence="4">
    <location>
        <begin position="453"/>
        <end position="707"/>
    </location>
</feature>
<comment type="caution">
    <text evidence="6">The sequence shown here is derived from an EMBL/GenBank/DDBJ whole genome shotgun (WGS) entry which is preliminary data.</text>
</comment>
<organism evidence="6 7">
    <name type="scientific">Candidatus Desulfatifera sulfidica</name>
    <dbReference type="NCBI Taxonomy" id="2841691"/>
    <lineage>
        <taxon>Bacteria</taxon>
        <taxon>Pseudomonadati</taxon>
        <taxon>Thermodesulfobacteriota</taxon>
        <taxon>Desulfobulbia</taxon>
        <taxon>Desulfobulbales</taxon>
        <taxon>Desulfobulbaceae</taxon>
        <taxon>Candidatus Desulfatifera</taxon>
    </lineage>
</organism>
<proteinExistence type="predicted"/>
<dbReference type="SUPFAM" id="SSF141868">
    <property type="entry name" value="EAL domain-like"/>
    <property type="match status" value="1"/>
</dbReference>
<dbReference type="InterPro" id="IPR000160">
    <property type="entry name" value="GGDEF_dom"/>
</dbReference>
<dbReference type="Gene3D" id="3.30.450.20">
    <property type="entry name" value="PAS domain"/>
    <property type="match status" value="1"/>
</dbReference>
<dbReference type="PROSITE" id="PS50113">
    <property type="entry name" value="PAC"/>
    <property type="match status" value="1"/>
</dbReference>
<dbReference type="SUPFAM" id="SSF55073">
    <property type="entry name" value="Nucleotide cyclase"/>
    <property type="match status" value="1"/>
</dbReference>
<dbReference type="SUPFAM" id="SSF55785">
    <property type="entry name" value="PYP-like sensor domain (PAS domain)"/>
    <property type="match status" value="1"/>
</dbReference>
<protein>
    <submittedName>
        <fullName evidence="6">EAL domain-containing protein</fullName>
    </submittedName>
</protein>
<dbReference type="NCBIfam" id="TIGR00229">
    <property type="entry name" value="sensory_box"/>
    <property type="match status" value="1"/>
</dbReference>
<dbReference type="InterPro" id="IPR035919">
    <property type="entry name" value="EAL_sf"/>
</dbReference>
<evidence type="ECO:0000259" key="4">
    <source>
        <dbReference type="PROSITE" id="PS50883"/>
    </source>
</evidence>
<dbReference type="InterPro" id="IPR052155">
    <property type="entry name" value="Biofilm_reg_signaling"/>
</dbReference>
<dbReference type="Gene3D" id="3.20.20.450">
    <property type="entry name" value="EAL domain"/>
    <property type="match status" value="1"/>
</dbReference>
<dbReference type="CDD" id="cd01949">
    <property type="entry name" value="GGDEF"/>
    <property type="match status" value="1"/>
</dbReference>
<dbReference type="InterPro" id="IPR029787">
    <property type="entry name" value="Nucleotide_cyclase"/>
</dbReference>
<sequence length="715" mass="80320">MQFKQPVHATPLALIVDDELSLRLSMKAAFVKAGFEIIEAENGREAISLFQSRRPDIILMDVVMPEMDGFEACAAIRNLPGGKYVQIVMVTGMDDTESTARAFEAGANDFVSKPINWVMLGHRGRYMLRASRAFQELAKNNSRVVKTQEIAKLGNWEINLLDHTFECSREAARLLGAHYSTDPVTFEEFLAPIVSHEREMVRKEIEQAVELTTPFSVNYRVIQSDGTQRYISNHAEVLYGENGEAELIFGAVQDVTELRQAEEEIHRLGFYDGLTGLANRMLFLDRLKKEVVVSQRNSQFFALLYLDLDQFKRVNDSFGHHVGDLLLKAVSEILKKSIRNSDTNALFGKKSHDTMVARMGGDEFTILLSNIGGPENAAVVARRIVEALSITYHLDEHEVLMTTSVGISVFPVDSREPEMLMQYADAAMYQAKDAGRNNYQFYDKSLNQKAVNKYNLEYELRQAVKKNELVLYYQPQIELATGRIVGAEALIRWLHPTKGMVPPDQFIAVAEETGIIVDINEWVIRTACSHCAKWSSATGQDLRVAVNLSGYKFAEQDFVRVIDESLQATGLEANQLEVEITENVMMGDGEETVGLLAKMRDLHVRVSLDDFGTGYSSLSYLTTFPVDTIKIDRSFVMGHTSEKKNSLIIKAIVALGHSLGLKIIAEGIETAEQLELLREYKCDEGQGYYFKHPLPQKEFIKLLSEEGLTNSFGCT</sequence>
<dbReference type="Gene3D" id="3.40.50.2300">
    <property type="match status" value="1"/>
</dbReference>
<dbReference type="Proteomes" id="UP000599024">
    <property type="component" value="Unassembled WGS sequence"/>
</dbReference>
<dbReference type="PROSITE" id="PS50110">
    <property type="entry name" value="RESPONSE_REGULATORY"/>
    <property type="match status" value="1"/>
</dbReference>
<reference evidence="6 7" key="1">
    <citation type="submission" date="2020-08" db="EMBL/GenBank/DDBJ databases">
        <title>Bridging the membrane lipid divide: bacteria of the FCB group superphylum have the potential to synthesize archaeal ether lipids.</title>
        <authorList>
            <person name="Villanueva L."/>
            <person name="Von Meijenfeldt F.A.B."/>
            <person name="Westbye A.B."/>
            <person name="Yadav S."/>
            <person name="Hopmans E.C."/>
            <person name="Dutilh B.E."/>
            <person name="Sinninghe Damste J.S."/>
        </authorList>
    </citation>
    <scope>NUCLEOTIDE SEQUENCE [LARGE SCALE GENOMIC DNA]</scope>
    <source>
        <strain evidence="6">NIOZ-UU81</strain>
    </source>
</reference>
<keyword evidence="1" id="KW-0597">Phosphoprotein</keyword>
<dbReference type="Pfam" id="PF00072">
    <property type="entry name" value="Response_reg"/>
    <property type="match status" value="1"/>
</dbReference>
<dbReference type="InterPro" id="IPR001633">
    <property type="entry name" value="EAL_dom"/>
</dbReference>
<dbReference type="SMART" id="SM00267">
    <property type="entry name" value="GGDEF"/>
    <property type="match status" value="1"/>
</dbReference>
<dbReference type="Pfam" id="PF08447">
    <property type="entry name" value="PAS_3"/>
    <property type="match status" value="1"/>
</dbReference>
<evidence type="ECO:0000259" key="2">
    <source>
        <dbReference type="PROSITE" id="PS50110"/>
    </source>
</evidence>
<dbReference type="InterPro" id="IPR001789">
    <property type="entry name" value="Sig_transdc_resp-reg_receiver"/>
</dbReference>
<name>A0A8J6NBG7_9BACT</name>
<dbReference type="InterPro" id="IPR013655">
    <property type="entry name" value="PAS_fold_3"/>
</dbReference>
<feature type="domain" description="GGDEF" evidence="5">
    <location>
        <begin position="299"/>
        <end position="444"/>
    </location>
</feature>
<dbReference type="PANTHER" id="PTHR44757:SF2">
    <property type="entry name" value="BIOFILM ARCHITECTURE MAINTENANCE PROTEIN MBAA"/>
    <property type="match status" value="1"/>
</dbReference>
<evidence type="ECO:0000256" key="1">
    <source>
        <dbReference type="PROSITE-ProRule" id="PRU00169"/>
    </source>
</evidence>
<accession>A0A8J6NBG7</accession>
<dbReference type="Gene3D" id="2.10.70.100">
    <property type="match status" value="1"/>
</dbReference>
<feature type="domain" description="Response regulatory" evidence="2">
    <location>
        <begin position="12"/>
        <end position="128"/>
    </location>
</feature>
<dbReference type="InterPro" id="IPR043128">
    <property type="entry name" value="Rev_trsase/Diguanyl_cyclase"/>
</dbReference>
<dbReference type="Pfam" id="PF00990">
    <property type="entry name" value="GGDEF"/>
    <property type="match status" value="1"/>
</dbReference>
<evidence type="ECO:0000259" key="5">
    <source>
        <dbReference type="PROSITE" id="PS50887"/>
    </source>
</evidence>
<gene>
    <name evidence="6" type="ORF">H8E79_07045</name>
</gene>
<evidence type="ECO:0000259" key="3">
    <source>
        <dbReference type="PROSITE" id="PS50113"/>
    </source>
</evidence>